<accession>A0A1H7EHF5</accession>
<keyword evidence="10" id="KW-0408">Iron</keyword>
<keyword evidence="7" id="KW-0479">Metal-binding</keyword>
<evidence type="ECO:0000256" key="8">
    <source>
        <dbReference type="ARBA" id="ARBA00022982"/>
    </source>
</evidence>
<feature type="transmembrane region" description="Helical" evidence="12">
    <location>
        <begin position="196"/>
        <end position="213"/>
    </location>
</feature>
<evidence type="ECO:0000313" key="15">
    <source>
        <dbReference type="Proteomes" id="UP000198866"/>
    </source>
</evidence>
<evidence type="ECO:0000259" key="13">
    <source>
        <dbReference type="Pfam" id="PF01292"/>
    </source>
</evidence>
<organism evidence="14 15">
    <name type="scientific">Paraburkholderia diazotrophica</name>
    <dbReference type="NCBI Taxonomy" id="667676"/>
    <lineage>
        <taxon>Bacteria</taxon>
        <taxon>Pseudomonadati</taxon>
        <taxon>Pseudomonadota</taxon>
        <taxon>Betaproteobacteria</taxon>
        <taxon>Burkholderiales</taxon>
        <taxon>Burkholderiaceae</taxon>
        <taxon>Paraburkholderia</taxon>
    </lineage>
</organism>
<dbReference type="InterPro" id="IPR016174">
    <property type="entry name" value="Di-haem_cyt_TM"/>
</dbReference>
<name>A0A1H7EHF5_9BURK</name>
<evidence type="ECO:0000256" key="12">
    <source>
        <dbReference type="SAM" id="Phobius"/>
    </source>
</evidence>
<feature type="transmembrane region" description="Helical" evidence="12">
    <location>
        <begin position="31"/>
        <end position="50"/>
    </location>
</feature>
<evidence type="ECO:0000313" key="14">
    <source>
        <dbReference type="EMBL" id="SEK11472.1"/>
    </source>
</evidence>
<dbReference type="GO" id="GO:0005506">
    <property type="term" value="F:iron ion binding"/>
    <property type="evidence" value="ECO:0007669"/>
    <property type="project" value="InterPro"/>
</dbReference>
<dbReference type="InterPro" id="IPR011577">
    <property type="entry name" value="Cyt_b561_bac/Ni-Hgenase"/>
</dbReference>
<keyword evidence="6 12" id="KW-0812">Transmembrane</keyword>
<evidence type="ECO:0000256" key="9">
    <source>
        <dbReference type="ARBA" id="ARBA00022989"/>
    </source>
</evidence>
<dbReference type="STRING" id="667676.SAMN05192539_105220"/>
<feature type="transmembrane region" description="Helical" evidence="12">
    <location>
        <begin position="142"/>
        <end position="162"/>
    </location>
</feature>
<evidence type="ECO:0000256" key="3">
    <source>
        <dbReference type="ARBA" id="ARBA00022448"/>
    </source>
</evidence>
<dbReference type="Pfam" id="PF01292">
    <property type="entry name" value="Ni_hydr_CYTB"/>
    <property type="match status" value="1"/>
</dbReference>
<reference evidence="15" key="1">
    <citation type="submission" date="2016-10" db="EMBL/GenBank/DDBJ databases">
        <authorList>
            <person name="Varghese N."/>
            <person name="Submissions S."/>
        </authorList>
    </citation>
    <scope>NUCLEOTIDE SEQUENCE [LARGE SCALE GENOMIC DNA]</scope>
    <source>
        <strain evidence="15">LMG 26031</strain>
    </source>
</reference>
<proteinExistence type="inferred from homology"/>
<dbReference type="PROSITE" id="PS00883">
    <property type="entry name" value="NI_HGENASE_CYTB_2"/>
    <property type="match status" value="1"/>
</dbReference>
<evidence type="ECO:0000256" key="2">
    <source>
        <dbReference type="ARBA" id="ARBA00008622"/>
    </source>
</evidence>
<evidence type="ECO:0000256" key="6">
    <source>
        <dbReference type="ARBA" id="ARBA00022692"/>
    </source>
</evidence>
<feature type="domain" description="Cytochrome b561 bacterial/Ni-hydrogenase" evidence="13">
    <location>
        <begin position="24"/>
        <end position="230"/>
    </location>
</feature>
<evidence type="ECO:0000256" key="7">
    <source>
        <dbReference type="ARBA" id="ARBA00022723"/>
    </source>
</evidence>
<gene>
    <name evidence="14" type="ORF">SAMN05192539_105220</name>
</gene>
<dbReference type="GO" id="GO:0005886">
    <property type="term" value="C:plasma membrane"/>
    <property type="evidence" value="ECO:0007669"/>
    <property type="project" value="UniProtKB-SubCell"/>
</dbReference>
<dbReference type="GeneID" id="27801257"/>
<protein>
    <submittedName>
        <fullName evidence="14">Ni/Fe-hydrogenase 1 B-type cytochrome subunit</fullName>
    </submittedName>
</protein>
<dbReference type="PANTHER" id="PTHR30485">
    <property type="entry name" value="NI/FE-HYDROGENASE 1 B-TYPE CYTOCHROME SUBUNIT"/>
    <property type="match status" value="1"/>
</dbReference>
<comment type="subcellular location">
    <subcellularLocation>
        <location evidence="1">Cell membrane</location>
        <topology evidence="1">Multi-pass membrane protein</topology>
    </subcellularLocation>
</comment>
<keyword evidence="4" id="KW-1003">Cell membrane</keyword>
<keyword evidence="8" id="KW-0249">Electron transport</keyword>
<dbReference type="PRINTS" id="PR00161">
    <property type="entry name" value="NIHGNASECYTB"/>
</dbReference>
<dbReference type="SUPFAM" id="SSF81342">
    <property type="entry name" value="Transmembrane di-heme cytochromes"/>
    <property type="match status" value="1"/>
</dbReference>
<dbReference type="InterPro" id="IPR000516">
    <property type="entry name" value="Ni-dep_Hydgase_cyt-B"/>
</dbReference>
<evidence type="ECO:0000256" key="11">
    <source>
        <dbReference type="ARBA" id="ARBA00023136"/>
    </source>
</evidence>
<evidence type="ECO:0000256" key="5">
    <source>
        <dbReference type="ARBA" id="ARBA00022617"/>
    </source>
</evidence>
<keyword evidence="15" id="KW-1185">Reference proteome</keyword>
<keyword evidence="5" id="KW-0349">Heme</keyword>
<dbReference type="NCBIfam" id="TIGR02125">
    <property type="entry name" value="CytB-hydogenase"/>
    <property type="match status" value="1"/>
</dbReference>
<dbReference type="GO" id="GO:0020037">
    <property type="term" value="F:heme binding"/>
    <property type="evidence" value="ECO:0007669"/>
    <property type="project" value="TreeGrafter"/>
</dbReference>
<dbReference type="PANTHER" id="PTHR30485:SF0">
    <property type="entry name" value="NI_FE-HYDROGENASE 1 B-TYPE CYTOCHROME SUBUNIT-RELATED"/>
    <property type="match status" value="1"/>
</dbReference>
<dbReference type="RefSeq" id="WP_015004150.1">
    <property type="nucleotide sequence ID" value="NZ_FNYE01000052.1"/>
</dbReference>
<keyword evidence="9 12" id="KW-1133">Transmembrane helix</keyword>
<dbReference type="Proteomes" id="UP000198866">
    <property type="component" value="Unassembled WGS sequence"/>
</dbReference>
<sequence length="236" mass="26919">MKTYGFDGNAPSQLDSRRITSVYVYEVPVRLWHWLTVLSVIVLCTTGYFVGKPLPTLSGETDAHFLMGYIRFGHFCAGYVLAVGLVFRVCFTFFGNAFAREIFIVPVWDTQWWRELLYELRWHLFLARYPCKYVGHNPLGQIAMFGFFIVAILTSVSGFALYGEGLGNDSWASHLLGWTIAAHGGDSLSLHSWHRLGMWSIVLFVMIHVYAAIREDVMSKQSMISTMVSGFRMFKN</sequence>
<dbReference type="OrthoDB" id="197262at2"/>
<dbReference type="InterPro" id="IPR051542">
    <property type="entry name" value="Hydrogenase_cytochrome"/>
</dbReference>
<feature type="transmembrane region" description="Helical" evidence="12">
    <location>
        <begin position="70"/>
        <end position="94"/>
    </location>
</feature>
<evidence type="ECO:0000256" key="10">
    <source>
        <dbReference type="ARBA" id="ARBA00023004"/>
    </source>
</evidence>
<dbReference type="FunFam" id="1.20.950.20:FF:000003">
    <property type="entry name" value="Ni/Fe-hydrogenase 1 b-type cytochrome subunit"/>
    <property type="match status" value="1"/>
</dbReference>
<keyword evidence="3" id="KW-0813">Transport</keyword>
<dbReference type="GO" id="GO:0022904">
    <property type="term" value="P:respiratory electron transport chain"/>
    <property type="evidence" value="ECO:0007669"/>
    <property type="project" value="InterPro"/>
</dbReference>
<evidence type="ECO:0000256" key="4">
    <source>
        <dbReference type="ARBA" id="ARBA00022475"/>
    </source>
</evidence>
<comment type="similarity">
    <text evidence="2">Belongs to the HupC/HyaC/HydC family.</text>
</comment>
<dbReference type="Gene3D" id="1.20.950.20">
    <property type="entry name" value="Transmembrane di-heme cytochromes, Chain C"/>
    <property type="match status" value="1"/>
</dbReference>
<dbReference type="GO" id="GO:0009055">
    <property type="term" value="F:electron transfer activity"/>
    <property type="evidence" value="ECO:0007669"/>
    <property type="project" value="InterPro"/>
</dbReference>
<evidence type="ECO:0000256" key="1">
    <source>
        <dbReference type="ARBA" id="ARBA00004651"/>
    </source>
</evidence>
<keyword evidence="11 12" id="KW-0472">Membrane</keyword>
<dbReference type="EMBL" id="FNYE01000052">
    <property type="protein sequence ID" value="SEK11472.1"/>
    <property type="molecule type" value="Genomic_DNA"/>
</dbReference>
<dbReference type="AlphaFoldDB" id="A0A1H7EHF5"/>